<dbReference type="EMBL" id="CAJNRD030001118">
    <property type="protein sequence ID" value="CAG5084234.1"/>
    <property type="molecule type" value="Genomic_DNA"/>
</dbReference>
<feature type="region of interest" description="Disordered" evidence="1">
    <location>
        <begin position="131"/>
        <end position="164"/>
    </location>
</feature>
<comment type="caution">
    <text evidence="2">The sequence shown here is derived from an EMBL/GenBank/DDBJ whole genome shotgun (WGS) entry which is preliminary data.</text>
</comment>
<sequence>MAGVPPKEAKQQSLKRKASAQIMPKDNKTTRVTPHVIRNSFALEDAYKSWQKKNNNNNGSNNHAVKPNLNENRRRNSLPMVDKDGFQTVKNAAKVSLANRTEMAPPPVYNKFQLLDNTLSSNDKITNEIEMDTESVSQSPENNDPLSSSQSQQTEIPTVKSYRPPPIFVKGEKANATIGVLRSNNLDQEAFTITMSKGLHSVQAKNQTTFETIKIVLIKNNYQFYTFTPRGEKLKSLLLKGMSEDTTPEIVLEDLKAKNIPSVEFKKVSELKFKRDGEERRHLIVQITQTTGHPANYAGCTFLKFEKTLRKETSAQKSISLKKRIDTMYRDANPQISYANSMSRQREHFPPLTNRAQDNQNWFQENPSPPQPLGGQTSQAYRLQPQYQQQQQEQSQKTSNQEFQHNWMLKITSELSSLASAIKEMNATLNRSVTENKRRIDFLYGFVNARE</sequence>
<evidence type="ECO:0000256" key="1">
    <source>
        <dbReference type="SAM" id="MobiDB-lite"/>
    </source>
</evidence>
<reference evidence="2" key="1">
    <citation type="submission" date="2021-04" db="EMBL/GenBank/DDBJ databases">
        <authorList>
            <person name="Chebbi M.A.C M."/>
        </authorList>
    </citation>
    <scope>NUCLEOTIDE SEQUENCE</scope>
</reference>
<gene>
    <name evidence="2" type="ORF">HICCMSTLAB_LOCUS4050</name>
</gene>
<keyword evidence="3" id="KW-1185">Reference proteome</keyword>
<evidence type="ECO:0000313" key="3">
    <source>
        <dbReference type="Proteomes" id="UP000786811"/>
    </source>
</evidence>
<feature type="compositionally biased region" description="Polar residues" evidence="1">
    <location>
        <begin position="134"/>
        <end position="156"/>
    </location>
</feature>
<dbReference type="OrthoDB" id="7617229at2759"/>
<evidence type="ECO:0000313" key="2">
    <source>
        <dbReference type="EMBL" id="CAG5084234.1"/>
    </source>
</evidence>
<dbReference type="AlphaFoldDB" id="A0A8J2MDX8"/>
<name>A0A8J2MDX8_COTCN</name>
<accession>A0A8J2MDX8</accession>
<dbReference type="Proteomes" id="UP000786811">
    <property type="component" value="Unassembled WGS sequence"/>
</dbReference>
<feature type="region of interest" description="Disordered" evidence="1">
    <location>
        <begin position="51"/>
        <end position="80"/>
    </location>
</feature>
<protein>
    <submittedName>
        <fullName evidence="2">Uncharacterized protein</fullName>
    </submittedName>
</protein>
<feature type="region of interest" description="Disordered" evidence="1">
    <location>
        <begin position="1"/>
        <end position="33"/>
    </location>
</feature>
<proteinExistence type="predicted"/>
<organism evidence="2 3">
    <name type="scientific">Cotesia congregata</name>
    <name type="common">Parasitoid wasp</name>
    <name type="synonym">Apanteles congregatus</name>
    <dbReference type="NCBI Taxonomy" id="51543"/>
    <lineage>
        <taxon>Eukaryota</taxon>
        <taxon>Metazoa</taxon>
        <taxon>Ecdysozoa</taxon>
        <taxon>Arthropoda</taxon>
        <taxon>Hexapoda</taxon>
        <taxon>Insecta</taxon>
        <taxon>Pterygota</taxon>
        <taxon>Neoptera</taxon>
        <taxon>Endopterygota</taxon>
        <taxon>Hymenoptera</taxon>
        <taxon>Apocrita</taxon>
        <taxon>Ichneumonoidea</taxon>
        <taxon>Braconidae</taxon>
        <taxon>Microgastrinae</taxon>
        <taxon>Cotesia</taxon>
    </lineage>
</organism>